<evidence type="ECO:0000313" key="2">
    <source>
        <dbReference type="Proteomes" id="UP001154329"/>
    </source>
</evidence>
<dbReference type="Proteomes" id="UP001154329">
    <property type="component" value="Chromosome 2"/>
</dbReference>
<dbReference type="AlphaFoldDB" id="A0A9P0NGC6"/>
<reference evidence="1" key="2">
    <citation type="submission" date="2022-10" db="EMBL/GenBank/DDBJ databases">
        <authorList>
            <consortium name="ENA_rothamsted_submissions"/>
            <consortium name="culmorum"/>
            <person name="King R."/>
        </authorList>
    </citation>
    <scope>NUCLEOTIDE SEQUENCE</scope>
</reference>
<gene>
    <name evidence="1" type="ORF">APHIGO_LOCUS4502</name>
</gene>
<organism evidence="1 2">
    <name type="scientific">Aphis gossypii</name>
    <name type="common">Cotton aphid</name>
    <dbReference type="NCBI Taxonomy" id="80765"/>
    <lineage>
        <taxon>Eukaryota</taxon>
        <taxon>Metazoa</taxon>
        <taxon>Ecdysozoa</taxon>
        <taxon>Arthropoda</taxon>
        <taxon>Hexapoda</taxon>
        <taxon>Insecta</taxon>
        <taxon>Pterygota</taxon>
        <taxon>Neoptera</taxon>
        <taxon>Paraneoptera</taxon>
        <taxon>Hemiptera</taxon>
        <taxon>Sternorrhyncha</taxon>
        <taxon>Aphidomorpha</taxon>
        <taxon>Aphidoidea</taxon>
        <taxon>Aphididae</taxon>
        <taxon>Aphidini</taxon>
        <taxon>Aphis</taxon>
        <taxon>Aphis</taxon>
    </lineage>
</organism>
<dbReference type="EMBL" id="OU899035">
    <property type="protein sequence ID" value="CAH1721714.1"/>
    <property type="molecule type" value="Genomic_DNA"/>
</dbReference>
<sequence length="184" mass="19958">MTGPPKDDDGCLAGCCGGCRRIRFLPNSGSFLMSISNTGSGSVRCRTLSSSVGWPHTTTALAKCSTPRTASPCSKYDSPICTSCKKNRWTACWSVKSGNADLAARAASSCSLASSRFLRRFDLKCGSLRRFRSKYMQYPTKHKPAMPAAAALMAVFETSVCGHNKNDMKHTQNSLRLLLFITIV</sequence>
<evidence type="ECO:0000313" key="1">
    <source>
        <dbReference type="EMBL" id="CAH1721714.1"/>
    </source>
</evidence>
<reference evidence="1" key="1">
    <citation type="submission" date="2022-02" db="EMBL/GenBank/DDBJ databases">
        <authorList>
            <person name="King R."/>
        </authorList>
    </citation>
    <scope>NUCLEOTIDE SEQUENCE</scope>
</reference>
<accession>A0A9P0NGC6</accession>
<name>A0A9P0NGC6_APHGO</name>
<protein>
    <submittedName>
        <fullName evidence="1">Uncharacterized protein</fullName>
    </submittedName>
</protein>
<keyword evidence="2" id="KW-1185">Reference proteome</keyword>
<proteinExistence type="predicted"/>